<protein>
    <submittedName>
        <fullName evidence="4">Lipocln_cytosolic_FA-bd_dom domain-containing protein</fullName>
    </submittedName>
</protein>
<dbReference type="PRINTS" id="PR00178">
    <property type="entry name" value="FATTYACIDBP"/>
</dbReference>
<dbReference type="GO" id="GO:0008289">
    <property type="term" value="F:lipid binding"/>
    <property type="evidence" value="ECO:0007669"/>
    <property type="project" value="UniProtKB-KW"/>
</dbReference>
<organism evidence="3 4">
    <name type="scientific">Steinernema glaseri</name>
    <dbReference type="NCBI Taxonomy" id="37863"/>
    <lineage>
        <taxon>Eukaryota</taxon>
        <taxon>Metazoa</taxon>
        <taxon>Ecdysozoa</taxon>
        <taxon>Nematoda</taxon>
        <taxon>Chromadorea</taxon>
        <taxon>Rhabditida</taxon>
        <taxon>Tylenchina</taxon>
        <taxon>Panagrolaimomorpha</taxon>
        <taxon>Strongyloidoidea</taxon>
        <taxon>Steinernematidae</taxon>
        <taxon>Steinernema</taxon>
    </lineage>
</organism>
<dbReference type="InterPro" id="IPR012674">
    <property type="entry name" value="Calycin"/>
</dbReference>
<dbReference type="WBParaSite" id="L893_g24378.t1">
    <property type="protein sequence ID" value="L893_g24378.t1"/>
    <property type="gene ID" value="L893_g24378"/>
</dbReference>
<evidence type="ECO:0000313" key="4">
    <source>
        <dbReference type="WBParaSite" id="L893_g24378.t1"/>
    </source>
</evidence>
<accession>A0A1I7ZB22</accession>
<dbReference type="Gene3D" id="2.40.128.20">
    <property type="match status" value="1"/>
</dbReference>
<sequence>FKNHSMEFELDKETELETADGRKMKSVFSLVDGKLVQKESPISSKDRPSEITRFIEGNKLIMLLKSGSVEAKRVYEKQ</sequence>
<evidence type="ECO:0000256" key="2">
    <source>
        <dbReference type="ARBA" id="ARBA00023121"/>
    </source>
</evidence>
<dbReference type="PANTHER" id="PTHR11955">
    <property type="entry name" value="FATTY ACID BINDING PROTEIN"/>
    <property type="match status" value="1"/>
</dbReference>
<dbReference type="CDD" id="cd00742">
    <property type="entry name" value="FABP"/>
    <property type="match status" value="1"/>
</dbReference>
<name>A0A1I7ZB22_9BILA</name>
<evidence type="ECO:0000256" key="1">
    <source>
        <dbReference type="ARBA" id="ARBA00008390"/>
    </source>
</evidence>
<dbReference type="AlphaFoldDB" id="A0A1I7ZB22"/>
<reference evidence="4" key="1">
    <citation type="submission" date="2016-11" db="UniProtKB">
        <authorList>
            <consortium name="WormBaseParasite"/>
        </authorList>
    </citation>
    <scope>IDENTIFICATION</scope>
</reference>
<dbReference type="Proteomes" id="UP000095287">
    <property type="component" value="Unplaced"/>
</dbReference>
<evidence type="ECO:0000313" key="3">
    <source>
        <dbReference type="Proteomes" id="UP000095287"/>
    </source>
</evidence>
<comment type="similarity">
    <text evidence="1">Belongs to the calycin superfamily. Fatty-acid binding protein (FABP) family.</text>
</comment>
<keyword evidence="2" id="KW-0446">Lipid-binding</keyword>
<keyword evidence="3" id="KW-1185">Reference proteome</keyword>
<dbReference type="SUPFAM" id="SSF50814">
    <property type="entry name" value="Lipocalins"/>
    <property type="match status" value="1"/>
</dbReference>
<proteinExistence type="inferred from homology"/>
<dbReference type="InterPro" id="IPR031259">
    <property type="entry name" value="ILBP"/>
</dbReference>
<dbReference type="InterPro" id="IPR000463">
    <property type="entry name" value="Fatty_acid-bd"/>
</dbReference>